<organism evidence="2 3">
    <name type="scientific">Blastopirellula marina</name>
    <dbReference type="NCBI Taxonomy" id="124"/>
    <lineage>
        <taxon>Bacteria</taxon>
        <taxon>Pseudomonadati</taxon>
        <taxon>Planctomycetota</taxon>
        <taxon>Planctomycetia</taxon>
        <taxon>Pirellulales</taxon>
        <taxon>Pirellulaceae</taxon>
        <taxon>Blastopirellula</taxon>
    </lineage>
</organism>
<dbReference type="EMBL" id="PUHZ01000012">
    <property type="protein sequence ID" value="PQO45848.1"/>
    <property type="molecule type" value="Genomic_DNA"/>
</dbReference>
<comment type="caution">
    <text evidence="2">The sequence shown here is derived from an EMBL/GenBank/DDBJ whole genome shotgun (WGS) entry which is preliminary data.</text>
</comment>
<accession>A0A2S8GN50</accession>
<evidence type="ECO:0000256" key="1">
    <source>
        <dbReference type="SAM" id="MobiDB-lite"/>
    </source>
</evidence>
<dbReference type="AlphaFoldDB" id="A0A2S8GN50"/>
<dbReference type="Proteomes" id="UP000237819">
    <property type="component" value="Unassembled WGS sequence"/>
</dbReference>
<reference evidence="2 3" key="1">
    <citation type="submission" date="2018-02" db="EMBL/GenBank/DDBJ databases">
        <title>Comparative genomes isolates from brazilian mangrove.</title>
        <authorList>
            <person name="Araujo J.E."/>
            <person name="Taketani R.G."/>
            <person name="Silva M.C.P."/>
            <person name="Loureco M.V."/>
            <person name="Andreote F.D."/>
        </authorList>
    </citation>
    <scope>NUCLEOTIDE SEQUENCE [LARGE SCALE GENOMIC DNA]</scope>
    <source>
        <strain evidence="2 3">Nap-Phe MGV</strain>
    </source>
</reference>
<protein>
    <submittedName>
        <fullName evidence="2">Uncharacterized protein</fullName>
    </submittedName>
</protein>
<proteinExistence type="predicted"/>
<evidence type="ECO:0000313" key="3">
    <source>
        <dbReference type="Proteomes" id="UP000237819"/>
    </source>
</evidence>
<name>A0A2S8GN50_9BACT</name>
<dbReference type="OrthoDB" id="9900718at2"/>
<feature type="region of interest" description="Disordered" evidence="1">
    <location>
        <begin position="26"/>
        <end position="61"/>
    </location>
</feature>
<sequence length="109" mass="11298">MLNFFLLTAAALGVVGLVSLVRAPAQMTPAGSDGPTPAPMPTSKPLTLIPKNPQPIPSAATPNPVDAFRAWFTIVRPVLLASGASTAEIRQAGLDLVKHLIMEAASDET</sequence>
<dbReference type="RefSeq" id="WP_105335548.1">
    <property type="nucleotide sequence ID" value="NZ_PUHZ01000012.1"/>
</dbReference>
<gene>
    <name evidence="2" type="ORF">C5Y93_11360</name>
</gene>
<evidence type="ECO:0000313" key="2">
    <source>
        <dbReference type="EMBL" id="PQO45848.1"/>
    </source>
</evidence>